<dbReference type="InterPro" id="IPR020103">
    <property type="entry name" value="PsdUridine_synth_cat_dom_sf"/>
</dbReference>
<reference evidence="7 8" key="1">
    <citation type="journal article" date="2015" name="Genome Biol. Evol.">
        <title>Found and Lost: The Fates of Horizontally Acquired Genes in Arthropod-Symbiotic Spiroplasma.</title>
        <authorList>
            <person name="Lo W.S."/>
            <person name="Gasparich G.E."/>
            <person name="Kuo C.H."/>
        </authorList>
    </citation>
    <scope>NUCLEOTIDE SEQUENCE [LARGE SCALE GENOMIC DNA]</scope>
    <source>
        <strain evidence="8">TDA-040725-5</strain>
    </source>
</reference>
<reference evidence="8" key="2">
    <citation type="submission" date="2015-06" db="EMBL/GenBank/DDBJ databases">
        <title>Complete genome sequence of Spiroplasma eriocheiris TDA-040725-5 (DSM 21848).</title>
        <authorList>
            <person name="Lo W.-S."/>
            <person name="Kuo C.-H."/>
        </authorList>
    </citation>
    <scope>NUCLEOTIDE SEQUENCE [LARGE SCALE GENOMIC DNA]</scope>
    <source>
        <strain evidence="8">TDA-040725-5</strain>
    </source>
</reference>
<dbReference type="FunFam" id="3.30.70.1560:FF:000001">
    <property type="entry name" value="Pseudouridine synthase"/>
    <property type="match status" value="1"/>
</dbReference>
<evidence type="ECO:0000313" key="7">
    <source>
        <dbReference type="EMBL" id="AKM54043.1"/>
    </source>
</evidence>
<dbReference type="Proteomes" id="UP000035661">
    <property type="component" value="Chromosome"/>
</dbReference>
<dbReference type="Pfam" id="PF00849">
    <property type="entry name" value="PseudoU_synth_2"/>
    <property type="match status" value="1"/>
</dbReference>
<dbReference type="GO" id="GO:0120159">
    <property type="term" value="F:rRNA pseudouridine synthase activity"/>
    <property type="evidence" value="ECO:0007669"/>
    <property type="project" value="UniProtKB-ARBA"/>
</dbReference>
<dbReference type="InterPro" id="IPR006145">
    <property type="entry name" value="PsdUridine_synth_RsuA/RluA"/>
</dbReference>
<dbReference type="InterPro" id="IPR036986">
    <property type="entry name" value="S4_RNA-bd_sf"/>
</dbReference>
<dbReference type="STRING" id="315358.SERIO_v1c04640"/>
<dbReference type="SUPFAM" id="SSF55120">
    <property type="entry name" value="Pseudouridine synthase"/>
    <property type="match status" value="1"/>
</dbReference>
<evidence type="ECO:0000259" key="6">
    <source>
        <dbReference type="SMART" id="SM00363"/>
    </source>
</evidence>
<dbReference type="EMBL" id="CP011856">
    <property type="protein sequence ID" value="AKM54043.1"/>
    <property type="molecule type" value="Genomic_DNA"/>
</dbReference>
<dbReference type="GO" id="GO:0003723">
    <property type="term" value="F:RNA binding"/>
    <property type="evidence" value="ECO:0007669"/>
    <property type="project" value="UniProtKB-KW"/>
</dbReference>
<protein>
    <recommendedName>
        <fullName evidence="5">Pseudouridine synthase</fullName>
        <ecNumber evidence="5">5.4.99.-</ecNumber>
    </recommendedName>
</protein>
<dbReference type="PANTHER" id="PTHR47683">
    <property type="entry name" value="PSEUDOURIDINE SYNTHASE FAMILY PROTEIN-RELATED"/>
    <property type="match status" value="1"/>
</dbReference>
<evidence type="ECO:0000256" key="3">
    <source>
        <dbReference type="ARBA" id="ARBA00023235"/>
    </source>
</evidence>
<dbReference type="SMART" id="SM00363">
    <property type="entry name" value="S4"/>
    <property type="match status" value="1"/>
</dbReference>
<dbReference type="InterPro" id="IPR018496">
    <property type="entry name" value="PsdUridine_synth_RsuA/RluB_CS"/>
</dbReference>
<dbReference type="CDD" id="cd00165">
    <property type="entry name" value="S4"/>
    <property type="match status" value="1"/>
</dbReference>
<dbReference type="GO" id="GO:0005829">
    <property type="term" value="C:cytosol"/>
    <property type="evidence" value="ECO:0007669"/>
    <property type="project" value="UniProtKB-ARBA"/>
</dbReference>
<keyword evidence="8" id="KW-1185">Reference proteome</keyword>
<dbReference type="NCBIfam" id="TIGR00093">
    <property type="entry name" value="pseudouridine synthase"/>
    <property type="match status" value="1"/>
</dbReference>
<dbReference type="EC" id="5.4.99.-" evidence="5"/>
<dbReference type="Gene3D" id="3.10.290.10">
    <property type="entry name" value="RNA-binding S4 domain"/>
    <property type="match status" value="1"/>
</dbReference>
<keyword evidence="2 4" id="KW-0694">RNA-binding</keyword>
<evidence type="ECO:0000256" key="1">
    <source>
        <dbReference type="ARBA" id="ARBA00008348"/>
    </source>
</evidence>
<sequence>MERLQKVIANYGYASRRKAEELITQHRVKVNGQVISEMGFKVTPHDVIMIDNKILENKNQQKVYIMLNKPRNTVSTVRDPHHRKTVLSYLTGISHRVYPVGRLDYDTSGLLLITNDGDFANIITHPKHIIDKTYHVLVKGAVTKTQLRDLARGVKIEDNFTTSPAQARVLKYSEKDDTTVLELIIHEGKKHQVKRMLSAVGSEVLKLKRVAIGFLQLDESLKPGEWRYLKPKEIKRFFGIFNSIKK</sequence>
<dbReference type="Gene3D" id="3.30.70.1560">
    <property type="entry name" value="Alpha-L RNA-binding motif"/>
    <property type="match status" value="1"/>
</dbReference>
<dbReference type="PROSITE" id="PS50889">
    <property type="entry name" value="S4"/>
    <property type="match status" value="1"/>
</dbReference>
<dbReference type="InterPro" id="IPR042092">
    <property type="entry name" value="PsdUridine_s_RsuA/RluB/E/F_cat"/>
</dbReference>
<dbReference type="FunFam" id="3.10.290.10:FF:000003">
    <property type="entry name" value="Pseudouridine synthase"/>
    <property type="match status" value="1"/>
</dbReference>
<dbReference type="InterPro" id="IPR050343">
    <property type="entry name" value="RsuA_PseudoU_synthase"/>
</dbReference>
<dbReference type="InterPro" id="IPR000748">
    <property type="entry name" value="PsdUridine_synth_RsuA/RluB/E/F"/>
</dbReference>
<dbReference type="PROSITE" id="PS01149">
    <property type="entry name" value="PSI_RSU"/>
    <property type="match status" value="1"/>
</dbReference>
<evidence type="ECO:0000256" key="4">
    <source>
        <dbReference type="PROSITE-ProRule" id="PRU00182"/>
    </source>
</evidence>
<dbReference type="CDD" id="cd02870">
    <property type="entry name" value="PseudoU_synth_RsuA_like"/>
    <property type="match status" value="1"/>
</dbReference>
<dbReference type="Pfam" id="PF01479">
    <property type="entry name" value="S4"/>
    <property type="match status" value="1"/>
</dbReference>
<feature type="domain" description="RNA-binding S4" evidence="6">
    <location>
        <begin position="2"/>
        <end position="60"/>
    </location>
</feature>
<organism evidence="7 8">
    <name type="scientific">Spiroplasma eriocheiris</name>
    <dbReference type="NCBI Taxonomy" id="315358"/>
    <lineage>
        <taxon>Bacteria</taxon>
        <taxon>Bacillati</taxon>
        <taxon>Mycoplasmatota</taxon>
        <taxon>Mollicutes</taxon>
        <taxon>Entomoplasmatales</taxon>
        <taxon>Spiroplasmataceae</taxon>
        <taxon>Spiroplasma</taxon>
    </lineage>
</organism>
<evidence type="ECO:0000313" key="8">
    <source>
        <dbReference type="Proteomes" id="UP000035661"/>
    </source>
</evidence>
<dbReference type="PANTHER" id="PTHR47683:SF2">
    <property type="entry name" value="RNA-BINDING S4 DOMAIN-CONTAINING PROTEIN"/>
    <property type="match status" value="1"/>
</dbReference>
<dbReference type="InterPro" id="IPR002942">
    <property type="entry name" value="S4_RNA-bd"/>
</dbReference>
<dbReference type="AlphaFoldDB" id="A0A0H3XHB6"/>
<comment type="similarity">
    <text evidence="1 5">Belongs to the pseudouridine synthase RsuA family.</text>
</comment>
<dbReference type="Gene3D" id="3.30.70.580">
    <property type="entry name" value="Pseudouridine synthase I, catalytic domain, N-terminal subdomain"/>
    <property type="match status" value="1"/>
</dbReference>
<dbReference type="PATRIC" id="fig|743698.3.peg.465"/>
<dbReference type="GO" id="GO:0000455">
    <property type="term" value="P:enzyme-directed rRNA pseudouridine synthesis"/>
    <property type="evidence" value="ECO:0007669"/>
    <property type="project" value="UniProtKB-ARBA"/>
</dbReference>
<proteinExistence type="inferred from homology"/>
<dbReference type="SUPFAM" id="SSF55174">
    <property type="entry name" value="Alpha-L RNA-binding motif"/>
    <property type="match status" value="1"/>
</dbReference>
<accession>A0A0H3XHB6</accession>
<dbReference type="KEGG" id="seri:SERIO_v1c04640"/>
<dbReference type="RefSeq" id="WP_047791289.1">
    <property type="nucleotide sequence ID" value="NZ_CP011856.1"/>
</dbReference>
<gene>
    <name evidence="7" type="primary">rluB</name>
    <name evidence="7" type="ORF">SERIO_v1c04640</name>
</gene>
<evidence type="ECO:0000256" key="2">
    <source>
        <dbReference type="ARBA" id="ARBA00022884"/>
    </source>
</evidence>
<keyword evidence="3 5" id="KW-0413">Isomerase</keyword>
<evidence type="ECO:0000256" key="5">
    <source>
        <dbReference type="RuleBase" id="RU003887"/>
    </source>
</evidence>
<name>A0A0H3XHB6_9MOLU</name>
<dbReference type="InterPro" id="IPR020094">
    <property type="entry name" value="TruA/RsuA/RluB/E/F_N"/>
</dbReference>